<dbReference type="AlphaFoldDB" id="T1JDM0"/>
<dbReference type="PhylomeDB" id="T1JDM0"/>
<accession>T1JDM0</accession>
<keyword evidence="2" id="KW-0378">Hydrolase</keyword>
<dbReference type="PANTHER" id="PTHR14189:SF0">
    <property type="entry name" value="PROTEIN PHOSPHATASE METHYLESTERASE 1"/>
    <property type="match status" value="1"/>
</dbReference>
<dbReference type="HOGENOM" id="CLU_1217397_0_0_1"/>
<feature type="region of interest" description="Disordered" evidence="3">
    <location>
        <begin position="159"/>
        <end position="228"/>
    </location>
</feature>
<organism evidence="4 5">
    <name type="scientific">Strigamia maritima</name>
    <name type="common">European centipede</name>
    <name type="synonym">Geophilus maritimus</name>
    <dbReference type="NCBI Taxonomy" id="126957"/>
    <lineage>
        <taxon>Eukaryota</taxon>
        <taxon>Metazoa</taxon>
        <taxon>Ecdysozoa</taxon>
        <taxon>Arthropoda</taxon>
        <taxon>Myriapoda</taxon>
        <taxon>Chilopoda</taxon>
        <taxon>Pleurostigmophora</taxon>
        <taxon>Geophilomorpha</taxon>
        <taxon>Linotaeniidae</taxon>
        <taxon>Strigamia</taxon>
    </lineage>
</organism>
<evidence type="ECO:0000313" key="4">
    <source>
        <dbReference type="EnsemblMetazoa" id="SMAR011904-PA"/>
    </source>
</evidence>
<name>T1JDM0_STRMM</name>
<dbReference type="Gene3D" id="3.40.50.1820">
    <property type="entry name" value="alpha/beta hydrolase"/>
    <property type="match status" value="1"/>
</dbReference>
<reference evidence="4" key="2">
    <citation type="submission" date="2015-02" db="UniProtKB">
        <authorList>
            <consortium name="EnsemblMetazoa"/>
        </authorList>
    </citation>
    <scope>IDENTIFICATION</scope>
</reference>
<keyword evidence="5" id="KW-1185">Reference proteome</keyword>
<evidence type="ECO:0000256" key="2">
    <source>
        <dbReference type="ARBA" id="ARBA00022801"/>
    </source>
</evidence>
<dbReference type="InterPro" id="IPR029058">
    <property type="entry name" value="AB_hydrolase_fold"/>
</dbReference>
<protein>
    <submittedName>
        <fullName evidence="4">Uncharacterized protein</fullName>
    </submittedName>
</protein>
<dbReference type="Proteomes" id="UP000014500">
    <property type="component" value="Unassembled WGS sequence"/>
</dbReference>
<evidence type="ECO:0000256" key="3">
    <source>
        <dbReference type="SAM" id="MobiDB-lite"/>
    </source>
</evidence>
<dbReference type="GO" id="GO:0051723">
    <property type="term" value="F:protein methylesterase activity"/>
    <property type="evidence" value="ECO:0007669"/>
    <property type="project" value="InterPro"/>
</dbReference>
<dbReference type="EnsemblMetazoa" id="SMAR011904-RA">
    <property type="protein sequence ID" value="SMAR011904-PA"/>
    <property type="gene ID" value="SMAR011904"/>
</dbReference>
<evidence type="ECO:0000256" key="1">
    <source>
        <dbReference type="ARBA" id="ARBA00022487"/>
    </source>
</evidence>
<keyword evidence="1" id="KW-0719">Serine esterase</keyword>
<dbReference type="STRING" id="126957.T1JDM0"/>
<evidence type="ECO:0000313" key="5">
    <source>
        <dbReference type="Proteomes" id="UP000014500"/>
    </source>
</evidence>
<dbReference type="InterPro" id="IPR016812">
    <property type="entry name" value="PPase_methylesterase_euk"/>
</dbReference>
<proteinExistence type="predicted"/>
<feature type="compositionally biased region" description="Basic and acidic residues" evidence="3">
    <location>
        <begin position="197"/>
        <end position="209"/>
    </location>
</feature>
<dbReference type="EMBL" id="JH432107">
    <property type="status" value="NOT_ANNOTATED_CDS"/>
    <property type="molecule type" value="Genomic_DNA"/>
</dbReference>
<sequence length="228" mass="25147">SSRTCGSKGAIRRRDYTPTKWNKCFETYEDVIINGGDLSFLISILELIECQIAAMDLRGHGDTVTSNDEDLSAQTLSEYHLVNCEHMRGGVAVRTAYRELVSQLIGLAVIDVVEGTAMDALQSMQSFLRSRPATFRSIEASIEWCAGIYTHKSATTHLELEESTSSEHSLNESSKILKVPSSDNSIPGEQEEINTISEEKKDEDKETISQKKSGVDLATEHGEGAMKL</sequence>
<reference evidence="5" key="1">
    <citation type="submission" date="2011-05" db="EMBL/GenBank/DDBJ databases">
        <authorList>
            <person name="Richards S.R."/>
            <person name="Qu J."/>
            <person name="Jiang H."/>
            <person name="Jhangiani S.N."/>
            <person name="Agravi P."/>
            <person name="Goodspeed R."/>
            <person name="Gross S."/>
            <person name="Mandapat C."/>
            <person name="Jackson L."/>
            <person name="Mathew T."/>
            <person name="Pu L."/>
            <person name="Thornton R."/>
            <person name="Saada N."/>
            <person name="Wilczek-Boney K.B."/>
            <person name="Lee S."/>
            <person name="Kovar C."/>
            <person name="Wu Y."/>
            <person name="Scherer S.E."/>
            <person name="Worley K.C."/>
            <person name="Muzny D.M."/>
            <person name="Gibbs R."/>
        </authorList>
    </citation>
    <scope>NUCLEOTIDE SEQUENCE</scope>
    <source>
        <strain evidence="5">Brora</strain>
    </source>
</reference>
<dbReference type="eggNOG" id="KOG2564">
    <property type="taxonomic scope" value="Eukaryota"/>
</dbReference>
<feature type="compositionally biased region" description="Basic and acidic residues" evidence="3">
    <location>
        <begin position="218"/>
        <end position="228"/>
    </location>
</feature>
<dbReference type="PANTHER" id="PTHR14189">
    <property type="entry name" value="PROTEIN PHOSPHATASE METHYLESTERASE-1 RELATED"/>
    <property type="match status" value="1"/>
</dbReference>